<dbReference type="PANTHER" id="PTHR37305:SF2">
    <property type="entry name" value="BACITRACIN TRANSPORT PERMEASE PROTEIN BCRB"/>
    <property type="match status" value="1"/>
</dbReference>
<keyword evidence="3" id="KW-1185">Reference proteome</keyword>
<keyword evidence="1" id="KW-0472">Membrane</keyword>
<sequence>MKLTDLPVLIQNEIIKMGRRRRFVVIVLILVVLASLFTYAQYRETQEQMQRTGTVDWRAELQQKIIDAQNRLASNRLPEKVQTHLKLRLQQQQYYLDHGINPRTPGAPTFVRVFMQEGISFAVPLFATVLAADIVSGEFADGTIKTLLTRPVERWKILASKYATVLLYASLLVVAIGVVCYTVSGIALGYSGWTEPVLTGFQSDGEQLKTDNVHPVPLWRYNLMAYGLGWFVAIVTGTITFTVSVLVRNTAVGIGFMMALTSSGMLLSPVVSSWDSAKYLVMLNFKLTDYLTGQAPPVPGMTLPFSLTVLGVWALACLIVAFAVFTQKDIV</sequence>
<feature type="transmembrane region" description="Helical" evidence="1">
    <location>
        <begin position="254"/>
        <end position="274"/>
    </location>
</feature>
<organism evidence="2 3">
    <name type="scientific">Novibacillus thermophilus</name>
    <dbReference type="NCBI Taxonomy" id="1471761"/>
    <lineage>
        <taxon>Bacteria</taxon>
        <taxon>Bacillati</taxon>
        <taxon>Bacillota</taxon>
        <taxon>Bacilli</taxon>
        <taxon>Bacillales</taxon>
        <taxon>Thermoactinomycetaceae</taxon>
        <taxon>Novibacillus</taxon>
    </lineage>
</organism>
<dbReference type="PANTHER" id="PTHR37305">
    <property type="entry name" value="INTEGRAL MEMBRANE PROTEIN-RELATED"/>
    <property type="match status" value="1"/>
</dbReference>
<dbReference type="OrthoDB" id="8613028at2"/>
<dbReference type="AlphaFoldDB" id="A0A1U9K3N5"/>
<dbReference type="KEGG" id="ntr:B0W44_01485"/>
<name>A0A1U9K3N5_9BACL</name>
<feature type="transmembrane region" description="Helical" evidence="1">
    <location>
        <begin position="23"/>
        <end position="42"/>
    </location>
</feature>
<dbReference type="Proteomes" id="UP000188603">
    <property type="component" value="Chromosome"/>
</dbReference>
<dbReference type="Pfam" id="PF12679">
    <property type="entry name" value="ABC2_membrane_2"/>
    <property type="match status" value="1"/>
</dbReference>
<dbReference type="STRING" id="1471761.B0W44_01485"/>
<feature type="transmembrane region" description="Helical" evidence="1">
    <location>
        <begin position="165"/>
        <end position="190"/>
    </location>
</feature>
<evidence type="ECO:0000256" key="1">
    <source>
        <dbReference type="SAM" id="Phobius"/>
    </source>
</evidence>
<feature type="transmembrane region" description="Helical" evidence="1">
    <location>
        <begin position="305"/>
        <end position="325"/>
    </location>
</feature>
<feature type="transmembrane region" description="Helical" evidence="1">
    <location>
        <begin position="223"/>
        <end position="247"/>
    </location>
</feature>
<dbReference type="GO" id="GO:0140359">
    <property type="term" value="F:ABC-type transporter activity"/>
    <property type="evidence" value="ECO:0007669"/>
    <property type="project" value="InterPro"/>
</dbReference>
<evidence type="ECO:0000313" key="2">
    <source>
        <dbReference type="EMBL" id="AQS54652.1"/>
    </source>
</evidence>
<keyword evidence="1" id="KW-0812">Transmembrane</keyword>
<dbReference type="GO" id="GO:0005886">
    <property type="term" value="C:plasma membrane"/>
    <property type="evidence" value="ECO:0007669"/>
    <property type="project" value="UniProtKB-SubCell"/>
</dbReference>
<accession>A0A1U9K3N5</accession>
<dbReference type="EMBL" id="CP019699">
    <property type="protein sequence ID" value="AQS54652.1"/>
    <property type="molecule type" value="Genomic_DNA"/>
</dbReference>
<proteinExistence type="predicted"/>
<keyword evidence="1" id="KW-1133">Transmembrane helix</keyword>
<feature type="transmembrane region" description="Helical" evidence="1">
    <location>
        <begin position="121"/>
        <end position="144"/>
    </location>
</feature>
<protein>
    <submittedName>
        <fullName evidence="2">ABC transporter permease</fullName>
    </submittedName>
</protein>
<reference evidence="2 3" key="1">
    <citation type="journal article" date="2015" name="Int. J. Syst. Evol. Microbiol.">
        <title>Novibacillus thermophilus gen. nov., sp. nov., a Gram-staining-negative and moderately thermophilic member of the family Thermoactinomycetaceae.</title>
        <authorList>
            <person name="Yang G."/>
            <person name="Chen J."/>
            <person name="Zhou S."/>
        </authorList>
    </citation>
    <scope>NUCLEOTIDE SEQUENCE [LARGE SCALE GENOMIC DNA]</scope>
    <source>
        <strain evidence="2 3">SG-1</strain>
    </source>
</reference>
<gene>
    <name evidence="2" type="ORF">B0W44_01485</name>
</gene>
<evidence type="ECO:0000313" key="3">
    <source>
        <dbReference type="Proteomes" id="UP000188603"/>
    </source>
</evidence>